<reference evidence="3" key="3">
    <citation type="submission" date="2015-06" db="UniProtKB">
        <authorList>
            <consortium name="EnsemblMetazoa"/>
        </authorList>
    </citation>
    <scope>IDENTIFICATION</scope>
</reference>
<dbReference type="OrthoDB" id="10045723at2759"/>
<evidence type="ECO:0000313" key="2">
    <source>
        <dbReference type="EMBL" id="ELU18548.1"/>
    </source>
</evidence>
<organism evidence="2">
    <name type="scientific">Capitella teleta</name>
    <name type="common">Polychaete worm</name>
    <dbReference type="NCBI Taxonomy" id="283909"/>
    <lineage>
        <taxon>Eukaryota</taxon>
        <taxon>Metazoa</taxon>
        <taxon>Spiralia</taxon>
        <taxon>Lophotrochozoa</taxon>
        <taxon>Annelida</taxon>
        <taxon>Polychaeta</taxon>
        <taxon>Sedentaria</taxon>
        <taxon>Scolecida</taxon>
        <taxon>Capitellidae</taxon>
        <taxon>Capitella</taxon>
    </lineage>
</organism>
<proteinExistence type="predicted"/>
<dbReference type="EMBL" id="KB291862">
    <property type="protein sequence ID" value="ELU18548.1"/>
    <property type="molecule type" value="Genomic_DNA"/>
</dbReference>
<feature type="domain" description="Double jelly roll-like" evidence="1">
    <location>
        <begin position="72"/>
        <end position="233"/>
    </location>
</feature>
<dbReference type="HOGENOM" id="CLU_034581_2_2_1"/>
<dbReference type="STRING" id="283909.R7VI73"/>
<evidence type="ECO:0000313" key="4">
    <source>
        <dbReference type="Proteomes" id="UP000014760"/>
    </source>
</evidence>
<keyword evidence="4" id="KW-1185">Reference proteome</keyword>
<evidence type="ECO:0000313" key="3">
    <source>
        <dbReference type="EnsemblMetazoa" id="CapteP76708"/>
    </source>
</evidence>
<protein>
    <recommendedName>
        <fullName evidence="1">Double jelly roll-like domain-containing protein</fullName>
    </recommendedName>
</protein>
<dbReference type="PANTHER" id="PTHR36159">
    <property type="entry name" value="PROTEIN CBG23766"/>
    <property type="match status" value="1"/>
</dbReference>
<evidence type="ECO:0000259" key="1">
    <source>
        <dbReference type="Pfam" id="PF21738"/>
    </source>
</evidence>
<dbReference type="Proteomes" id="UP000014760">
    <property type="component" value="Unassembled WGS sequence"/>
</dbReference>
<reference evidence="4" key="1">
    <citation type="submission" date="2012-12" db="EMBL/GenBank/DDBJ databases">
        <authorList>
            <person name="Hellsten U."/>
            <person name="Grimwood J."/>
            <person name="Chapman J.A."/>
            <person name="Shapiro H."/>
            <person name="Aerts A."/>
            <person name="Otillar R.P."/>
            <person name="Terry A.Y."/>
            <person name="Boore J.L."/>
            <person name="Simakov O."/>
            <person name="Marletaz F."/>
            <person name="Cho S.-J."/>
            <person name="Edsinger-Gonzales E."/>
            <person name="Havlak P."/>
            <person name="Kuo D.-H."/>
            <person name="Larsson T."/>
            <person name="Lv J."/>
            <person name="Arendt D."/>
            <person name="Savage R."/>
            <person name="Osoegawa K."/>
            <person name="de Jong P."/>
            <person name="Lindberg D.R."/>
            <person name="Seaver E.C."/>
            <person name="Weisblat D.A."/>
            <person name="Putnam N.H."/>
            <person name="Grigoriev I.V."/>
            <person name="Rokhsar D.S."/>
        </authorList>
    </citation>
    <scope>NUCLEOTIDE SEQUENCE</scope>
    <source>
        <strain evidence="4">I ESC-2004</strain>
    </source>
</reference>
<feature type="non-terminal residue" evidence="2">
    <location>
        <position position="1"/>
    </location>
</feature>
<feature type="non-terminal residue" evidence="2">
    <location>
        <position position="233"/>
    </location>
</feature>
<reference evidence="2 4" key="2">
    <citation type="journal article" date="2013" name="Nature">
        <title>Insights into bilaterian evolution from three spiralian genomes.</title>
        <authorList>
            <person name="Simakov O."/>
            <person name="Marletaz F."/>
            <person name="Cho S.J."/>
            <person name="Edsinger-Gonzales E."/>
            <person name="Havlak P."/>
            <person name="Hellsten U."/>
            <person name="Kuo D.H."/>
            <person name="Larsson T."/>
            <person name="Lv J."/>
            <person name="Arendt D."/>
            <person name="Savage R."/>
            <person name="Osoegawa K."/>
            <person name="de Jong P."/>
            <person name="Grimwood J."/>
            <person name="Chapman J.A."/>
            <person name="Shapiro H."/>
            <person name="Aerts A."/>
            <person name="Otillar R.P."/>
            <person name="Terry A.Y."/>
            <person name="Boore J.L."/>
            <person name="Grigoriev I.V."/>
            <person name="Lindberg D.R."/>
            <person name="Seaver E.C."/>
            <person name="Weisblat D.A."/>
            <person name="Putnam N.H."/>
            <person name="Rokhsar D.S."/>
        </authorList>
    </citation>
    <scope>NUCLEOTIDE SEQUENCE</scope>
    <source>
        <strain evidence="2 4">I ESC-2004</strain>
    </source>
</reference>
<dbReference type="Pfam" id="PF21738">
    <property type="entry name" value="DJR-like_dom"/>
    <property type="match status" value="1"/>
</dbReference>
<dbReference type="InterPro" id="IPR049512">
    <property type="entry name" value="DJR-like_dom"/>
</dbReference>
<dbReference type="PANTHER" id="PTHR36159:SF1">
    <property type="entry name" value="RETROVIRUS-RELATED POL POLYPROTEIN FROM TRANSPOSON 412-LIKE PROTEIN"/>
    <property type="match status" value="1"/>
</dbReference>
<dbReference type="EnsemblMetazoa" id="CapteT76708">
    <property type="protein sequence ID" value="CapteP76708"/>
    <property type="gene ID" value="CapteG76708"/>
</dbReference>
<accession>R7VI73</accession>
<dbReference type="EMBL" id="AMQN01016243">
    <property type="status" value="NOT_ANNOTATED_CDS"/>
    <property type="molecule type" value="Genomic_DNA"/>
</dbReference>
<gene>
    <name evidence="2" type="ORF">CAPTEDRAFT_76708</name>
</gene>
<name>R7VI73_CAPTE</name>
<dbReference type="AlphaFoldDB" id="R7VI73"/>
<sequence length="233" mass="26430">SDESIEEYENREYEPITGTNLNNPCEIRINIETQDLFINPSESYFIFEGRSTKTDGSAYADADNVALTNKYNNALMHLFSNIRYQLSGQEVESLYHPGQRSTMLRLLSYPDDFSKSQGLNQLWYKDVGAAASTTTNAGFAVRQAYIIQSHDPKDTFSFRVPLKHIFGFCKDYKNIVLGMKQTLTLVRKSDDDAIFRANGVAAGKVTLDKVSWFMSHVLPADAEKFQLYKTIES</sequence>
<dbReference type="OMA" id="LWICKAL"/>